<evidence type="ECO:0000259" key="1">
    <source>
        <dbReference type="Pfam" id="PF01370"/>
    </source>
</evidence>
<dbReference type="Pfam" id="PF01370">
    <property type="entry name" value="Epimerase"/>
    <property type="match status" value="1"/>
</dbReference>
<dbReference type="EMBL" id="OW659477">
    <property type="protein sequence ID" value="CAH2760519.1"/>
    <property type="molecule type" value="Genomic_DNA"/>
</dbReference>
<dbReference type="Proteomes" id="UP001154095">
    <property type="component" value="Chromosome"/>
</dbReference>
<keyword evidence="4" id="KW-1185">Reference proteome</keyword>
<evidence type="ECO:0000313" key="2">
    <source>
        <dbReference type="EMBL" id="CAH2760519.1"/>
    </source>
</evidence>
<dbReference type="Proteomes" id="UP001154111">
    <property type="component" value="Chromosome"/>
</dbReference>
<evidence type="ECO:0000313" key="3">
    <source>
        <dbReference type="EMBL" id="CAH2763810.1"/>
    </source>
</evidence>
<gene>
    <name evidence="2" type="ORF">ERYAMS2_00153</name>
    <name evidence="3" type="ORF">ERYAMS_01711</name>
</gene>
<dbReference type="EMBL" id="OW659496">
    <property type="protein sequence ID" value="CAH2763810.1"/>
    <property type="molecule type" value="Genomic_DNA"/>
</dbReference>
<protein>
    <submittedName>
        <fullName evidence="2">NAD-dependent epimerase/dehydratase family protein</fullName>
    </submittedName>
</protein>
<sequence>MKKVFVLGGTGFLGYHTVCELLKRGYQVKTMSLPPMPSENLFPEHVENQLGDINQMSDSEIVDMLYDIDGFIYAIGADERWLPDAPSYRAFYQANVLPTQRIARLAVEAGVERFVLFGSYFSEFAERLPQYNLKNQSYPGTRLLQEQIAFAEGEGAMRVTSLRLPYIFGTMPGRTPLWKMFVDMVRDQPVYPIHKGGTAVITATQVAEAAIGALENGIHRSTYAICDSNLKYEEFFQMIVETLNQDTKIQVVDYESMRDRYVAADQHAASEGKEHGIHVEISQKMQEEDLYLDPNETMSTLKFKPEQDIKAVIRETLRHCL</sequence>
<evidence type="ECO:0000313" key="4">
    <source>
        <dbReference type="Proteomes" id="UP001154095"/>
    </source>
</evidence>
<dbReference type="SUPFAM" id="SSF51735">
    <property type="entry name" value="NAD(P)-binding Rossmann-fold domains"/>
    <property type="match status" value="1"/>
</dbReference>
<dbReference type="InterPro" id="IPR001509">
    <property type="entry name" value="Epimerase_deHydtase"/>
</dbReference>
<dbReference type="InterPro" id="IPR050177">
    <property type="entry name" value="Lipid_A_modif_metabolic_enz"/>
</dbReference>
<dbReference type="Gene3D" id="3.40.50.720">
    <property type="entry name" value="NAD(P)-binding Rossmann-like Domain"/>
    <property type="match status" value="1"/>
</dbReference>
<feature type="domain" description="NAD-dependent epimerase/dehydratase" evidence="1">
    <location>
        <begin position="4"/>
        <end position="216"/>
    </location>
</feature>
<accession>A0AAU9VDQ2</accession>
<evidence type="ECO:0000313" key="5">
    <source>
        <dbReference type="Proteomes" id="UP001154111"/>
    </source>
</evidence>
<dbReference type="AlphaFoldDB" id="A0AAU9VDQ2"/>
<dbReference type="InterPro" id="IPR036291">
    <property type="entry name" value="NAD(P)-bd_dom_sf"/>
</dbReference>
<dbReference type="PANTHER" id="PTHR43245">
    <property type="entry name" value="BIFUNCTIONAL POLYMYXIN RESISTANCE PROTEIN ARNA"/>
    <property type="match status" value="1"/>
</dbReference>
<organism evidence="2 5">
    <name type="scientific">Erysipelothrix amsterdamensis</name>
    <dbReference type="NCBI Taxonomy" id="2929157"/>
    <lineage>
        <taxon>Bacteria</taxon>
        <taxon>Bacillati</taxon>
        <taxon>Bacillota</taxon>
        <taxon>Erysipelotrichia</taxon>
        <taxon>Erysipelotrichales</taxon>
        <taxon>Erysipelotrichaceae</taxon>
        <taxon>Erysipelothrix</taxon>
    </lineage>
</organism>
<proteinExistence type="predicted"/>
<name>A0AAU9VDQ2_9FIRM</name>
<dbReference type="RefSeq" id="WP_254006961.1">
    <property type="nucleotide sequence ID" value="NZ_OW659477.1"/>
</dbReference>
<reference evidence="2" key="1">
    <citation type="submission" date="2022-04" db="EMBL/GenBank/DDBJ databases">
        <authorList>
            <person name="Forde T."/>
        </authorList>
    </citation>
    <scope>NUCLEOTIDE SEQUENCE</scope>
    <source>
        <strain evidence="2">A18Y016a</strain>
        <strain evidence="3">A18Y020d</strain>
    </source>
</reference>